<dbReference type="AlphaFoldDB" id="A0A413GFZ1"/>
<proteinExistence type="predicted"/>
<keyword evidence="1" id="KW-0472">Membrane</keyword>
<keyword evidence="1" id="KW-0812">Transmembrane</keyword>
<name>A0A413GFZ1_9BACE</name>
<reference evidence="2 3" key="1">
    <citation type="submission" date="2018-08" db="EMBL/GenBank/DDBJ databases">
        <title>A genome reference for cultivated species of the human gut microbiota.</title>
        <authorList>
            <person name="Zou Y."/>
            <person name="Xue W."/>
            <person name="Luo G."/>
        </authorList>
    </citation>
    <scope>NUCLEOTIDE SEQUENCE [LARGE SCALE GENOMIC DNA]</scope>
    <source>
        <strain evidence="2 3">OF03-9BH</strain>
    </source>
</reference>
<evidence type="ECO:0000313" key="3">
    <source>
        <dbReference type="Proteomes" id="UP000286075"/>
    </source>
</evidence>
<feature type="transmembrane region" description="Helical" evidence="1">
    <location>
        <begin position="90"/>
        <end position="107"/>
    </location>
</feature>
<dbReference type="EMBL" id="QSCF01000117">
    <property type="protein sequence ID" value="RGX70002.1"/>
    <property type="molecule type" value="Genomic_DNA"/>
</dbReference>
<feature type="transmembrane region" description="Helical" evidence="1">
    <location>
        <begin position="201"/>
        <end position="229"/>
    </location>
</feature>
<protein>
    <recommendedName>
        <fullName evidence="4">O-antigen ligase domain-containing protein</fullName>
    </recommendedName>
</protein>
<feature type="transmembrane region" description="Helical" evidence="1">
    <location>
        <begin position="64"/>
        <end position="84"/>
    </location>
</feature>
<evidence type="ECO:0000256" key="1">
    <source>
        <dbReference type="SAM" id="Phobius"/>
    </source>
</evidence>
<dbReference type="Proteomes" id="UP000286075">
    <property type="component" value="Unassembled WGS sequence"/>
</dbReference>
<organism evidence="2 3">
    <name type="scientific">Bacteroides stercorirosoris</name>
    <dbReference type="NCBI Taxonomy" id="871324"/>
    <lineage>
        <taxon>Bacteria</taxon>
        <taxon>Pseudomonadati</taxon>
        <taxon>Bacteroidota</taxon>
        <taxon>Bacteroidia</taxon>
        <taxon>Bacteroidales</taxon>
        <taxon>Bacteroidaceae</taxon>
        <taxon>Bacteroides</taxon>
    </lineage>
</organism>
<feature type="transmembrane region" description="Helical" evidence="1">
    <location>
        <begin position="12"/>
        <end position="30"/>
    </location>
</feature>
<accession>A0A413GFZ1</accession>
<evidence type="ECO:0000313" key="2">
    <source>
        <dbReference type="EMBL" id="RGX70002.1"/>
    </source>
</evidence>
<keyword evidence="1" id="KW-1133">Transmembrane helix</keyword>
<sequence>MKINSMSALTTSKKYFILSVVLLPLLFQYATPISSFTVGDAFMVFSWVYLMISTKKTKVKKSLCYALAYIVLLTFVYLMDGLLVKSTTSLRYIVYLLIMIYFPTVENNQGYYYKTLNRVGIFVMIVLYVQYVALYTVGIIVPGVLTFLPLTESSFENYAVAFSSAGRCMSVFAEPSHYAIFIILFIAYRLFLNEGLSFRNIILPVLASISVVLCSSFTGVIMMAAVWMLKVFYELKSKRISFIYIMSSLIVFGIMFFIIMIHL</sequence>
<feature type="transmembrane region" description="Helical" evidence="1">
    <location>
        <begin position="241"/>
        <end position="261"/>
    </location>
</feature>
<comment type="caution">
    <text evidence="2">The sequence shown here is derived from an EMBL/GenBank/DDBJ whole genome shotgun (WGS) entry which is preliminary data.</text>
</comment>
<gene>
    <name evidence="2" type="ORF">DXA68_24390</name>
</gene>
<feature type="transmembrane region" description="Helical" evidence="1">
    <location>
        <begin position="119"/>
        <end position="145"/>
    </location>
</feature>
<feature type="transmembrane region" description="Helical" evidence="1">
    <location>
        <begin position="176"/>
        <end position="192"/>
    </location>
</feature>
<evidence type="ECO:0008006" key="4">
    <source>
        <dbReference type="Google" id="ProtNLM"/>
    </source>
</evidence>